<comment type="caution">
    <text evidence="1">The sequence shown here is derived from an EMBL/GenBank/DDBJ whole genome shotgun (WGS) entry which is preliminary data.</text>
</comment>
<evidence type="ECO:0000313" key="1">
    <source>
        <dbReference type="EMBL" id="MCS2608758.1"/>
    </source>
</evidence>
<accession>A0ABT2EB03</accession>
<name>A0ABT2EB03_9GAMM</name>
<dbReference type="RefSeq" id="WP_259035267.1">
    <property type="nucleotide sequence ID" value="NZ_JAJISC010000002.1"/>
</dbReference>
<dbReference type="EMBL" id="JAJISC010000002">
    <property type="protein sequence ID" value="MCS2608758.1"/>
    <property type="molecule type" value="Genomic_DNA"/>
</dbReference>
<gene>
    <name evidence="1" type="ORF">LLY24_05400</name>
</gene>
<keyword evidence="2" id="KW-1185">Reference proteome</keyword>
<proteinExistence type="predicted"/>
<dbReference type="Proteomes" id="UP001165542">
    <property type="component" value="Unassembled WGS sequence"/>
</dbReference>
<evidence type="ECO:0000313" key="2">
    <source>
        <dbReference type="Proteomes" id="UP001165542"/>
    </source>
</evidence>
<protein>
    <submittedName>
        <fullName evidence="1">Uncharacterized protein</fullName>
    </submittedName>
</protein>
<organism evidence="1 2">
    <name type="scientific">Halomonas dongshanensis</name>
    <dbReference type="NCBI Taxonomy" id="2890835"/>
    <lineage>
        <taxon>Bacteria</taxon>
        <taxon>Pseudomonadati</taxon>
        <taxon>Pseudomonadota</taxon>
        <taxon>Gammaproteobacteria</taxon>
        <taxon>Oceanospirillales</taxon>
        <taxon>Halomonadaceae</taxon>
        <taxon>Halomonas</taxon>
    </lineage>
</organism>
<sequence>MSTLQDHESDFSKGWVTEAGFKVLQDAEIYGASASIGAGSTCLATLWQTLDERVLSLYMPDEGQAQVSDAAELAHWCERYFPDCFAEYRRRRNGG</sequence>
<reference evidence="1" key="1">
    <citation type="submission" date="2021-11" db="EMBL/GenBank/DDBJ databases">
        <title>Halomonas sp., isolated from a coastal aquaculture zone in Dongshan Bay.</title>
        <authorList>
            <person name="Lin W."/>
        </authorList>
    </citation>
    <scope>NUCLEOTIDE SEQUENCE</scope>
    <source>
        <strain evidence="1">Yzlin-01</strain>
    </source>
</reference>